<sequence>MDENERAIQVLLTSSELGKYEHLFKKLPLDTFLNLTDEDLITIGMDDKDDRIRLLNATEPCRGNYKDFIEEPSLDLEQTVSDTRRMILSMHGDAIRMKRFLVNKEDINNIDPIIEQGVTASSACRLFLNNINLGLGRMEVYCKKMLKACDNTKDNQNLWFSQKMIYFVSMATLMAFIGGFLIRNKYRIK</sequence>
<dbReference type="Proteomes" id="UP001461498">
    <property type="component" value="Unassembled WGS sequence"/>
</dbReference>
<reference evidence="2 3" key="1">
    <citation type="submission" date="2022-12" db="EMBL/GenBank/DDBJ databases">
        <title>Chromosome-level genome assembly of true bugs.</title>
        <authorList>
            <person name="Ma L."/>
            <person name="Li H."/>
        </authorList>
    </citation>
    <scope>NUCLEOTIDE SEQUENCE [LARGE SCALE GENOMIC DNA]</scope>
    <source>
        <strain evidence="2">Lab_2022b</strain>
    </source>
</reference>
<dbReference type="Gene3D" id="1.10.150.50">
    <property type="entry name" value="Transcription Factor, Ets-1"/>
    <property type="match status" value="1"/>
</dbReference>
<keyword evidence="1" id="KW-0812">Transmembrane</keyword>
<accession>A0AAW1DBE3</accession>
<proteinExistence type="predicted"/>
<dbReference type="InterPro" id="IPR013761">
    <property type="entry name" value="SAM/pointed_sf"/>
</dbReference>
<evidence type="ECO:0000313" key="3">
    <source>
        <dbReference type="Proteomes" id="UP001461498"/>
    </source>
</evidence>
<organism evidence="2 3">
    <name type="scientific">Rhynocoris fuscipes</name>
    <dbReference type="NCBI Taxonomy" id="488301"/>
    <lineage>
        <taxon>Eukaryota</taxon>
        <taxon>Metazoa</taxon>
        <taxon>Ecdysozoa</taxon>
        <taxon>Arthropoda</taxon>
        <taxon>Hexapoda</taxon>
        <taxon>Insecta</taxon>
        <taxon>Pterygota</taxon>
        <taxon>Neoptera</taxon>
        <taxon>Paraneoptera</taxon>
        <taxon>Hemiptera</taxon>
        <taxon>Heteroptera</taxon>
        <taxon>Panheteroptera</taxon>
        <taxon>Cimicomorpha</taxon>
        <taxon>Reduviidae</taxon>
        <taxon>Harpactorinae</taxon>
        <taxon>Harpactorini</taxon>
        <taxon>Rhynocoris</taxon>
    </lineage>
</organism>
<name>A0AAW1DBE3_9HEMI</name>
<feature type="transmembrane region" description="Helical" evidence="1">
    <location>
        <begin position="164"/>
        <end position="182"/>
    </location>
</feature>
<protein>
    <recommendedName>
        <fullName evidence="4">SAM domain-containing protein</fullName>
    </recommendedName>
</protein>
<dbReference type="AlphaFoldDB" id="A0AAW1DBE3"/>
<evidence type="ECO:0000313" key="2">
    <source>
        <dbReference type="EMBL" id="KAK9508031.1"/>
    </source>
</evidence>
<evidence type="ECO:0008006" key="4">
    <source>
        <dbReference type="Google" id="ProtNLM"/>
    </source>
</evidence>
<dbReference type="EMBL" id="JAPXFL010000004">
    <property type="protein sequence ID" value="KAK9508031.1"/>
    <property type="molecule type" value="Genomic_DNA"/>
</dbReference>
<keyword evidence="1" id="KW-1133">Transmembrane helix</keyword>
<gene>
    <name evidence="2" type="ORF">O3M35_007780</name>
</gene>
<keyword evidence="3" id="KW-1185">Reference proteome</keyword>
<dbReference type="SUPFAM" id="SSF47769">
    <property type="entry name" value="SAM/Pointed domain"/>
    <property type="match status" value="1"/>
</dbReference>
<dbReference type="CDD" id="cd09487">
    <property type="entry name" value="SAM_superfamily"/>
    <property type="match status" value="1"/>
</dbReference>
<evidence type="ECO:0000256" key="1">
    <source>
        <dbReference type="SAM" id="Phobius"/>
    </source>
</evidence>
<comment type="caution">
    <text evidence="2">The sequence shown here is derived from an EMBL/GenBank/DDBJ whole genome shotgun (WGS) entry which is preliminary data.</text>
</comment>
<keyword evidence="1" id="KW-0472">Membrane</keyword>